<dbReference type="RefSeq" id="WP_013687832.1">
    <property type="nucleotide sequence ID" value="NC_015321.1"/>
</dbReference>
<evidence type="ECO:0000256" key="1">
    <source>
        <dbReference type="SAM" id="SignalP"/>
    </source>
</evidence>
<dbReference type="PROSITE" id="PS51257">
    <property type="entry name" value="PROKAR_LIPOPROTEIN"/>
    <property type="match status" value="1"/>
</dbReference>
<dbReference type="STRING" id="755732.Fluta_3090"/>
<dbReference type="EMBL" id="CP002542">
    <property type="protein sequence ID" value="AEA45065.1"/>
    <property type="molecule type" value="Genomic_DNA"/>
</dbReference>
<dbReference type="HOGENOM" id="CLU_1641267_0_0_10"/>
<dbReference type="Proteomes" id="UP000007463">
    <property type="component" value="Chromosome"/>
</dbReference>
<organism evidence="2 3">
    <name type="scientific">Fluviicola taffensis (strain DSM 16823 / NCIMB 13979 / RW262)</name>
    <dbReference type="NCBI Taxonomy" id="755732"/>
    <lineage>
        <taxon>Bacteria</taxon>
        <taxon>Pseudomonadati</taxon>
        <taxon>Bacteroidota</taxon>
        <taxon>Flavobacteriia</taxon>
        <taxon>Flavobacteriales</taxon>
        <taxon>Crocinitomicaceae</taxon>
        <taxon>Fluviicola</taxon>
    </lineage>
</organism>
<proteinExistence type="predicted"/>
<gene>
    <name evidence="2" type="ordered locus">Fluta_3090</name>
</gene>
<keyword evidence="3" id="KW-1185">Reference proteome</keyword>
<protein>
    <recommendedName>
        <fullName evidence="4">Lipocalin-like domain-containing protein</fullName>
    </recommendedName>
</protein>
<reference evidence="3" key="2">
    <citation type="submission" date="2011-02" db="EMBL/GenBank/DDBJ databases">
        <title>The complete genome of Fluviicola taffensis DSM 16823.</title>
        <authorList>
            <consortium name="US DOE Joint Genome Institute (JGI-PGF)"/>
            <person name="Lucas S."/>
            <person name="Copeland A."/>
            <person name="Lapidus A."/>
            <person name="Bruce D."/>
            <person name="Goodwin L."/>
            <person name="Pitluck S."/>
            <person name="Kyrpides N."/>
            <person name="Mavromatis K."/>
            <person name="Ivanova N."/>
            <person name="Mikhailova N."/>
            <person name="Pagani I."/>
            <person name="Chertkov O."/>
            <person name="Detter J.C."/>
            <person name="Han C."/>
            <person name="Tapia R."/>
            <person name="Land M."/>
            <person name="Hauser L."/>
            <person name="Markowitz V."/>
            <person name="Cheng J.-F."/>
            <person name="Hugenholtz P."/>
            <person name="Woyke T."/>
            <person name="Wu D."/>
            <person name="Tindall B."/>
            <person name="Pomrenke H.G."/>
            <person name="Brambilla E."/>
            <person name="Klenk H.-P."/>
            <person name="Eisen J.A."/>
        </authorList>
    </citation>
    <scope>NUCLEOTIDE SEQUENCE [LARGE SCALE GENOMIC DNA]</scope>
    <source>
        <strain evidence="3">DSM 16823 / RW262 / RW262</strain>
    </source>
</reference>
<evidence type="ECO:0000313" key="2">
    <source>
        <dbReference type="EMBL" id="AEA45065.1"/>
    </source>
</evidence>
<keyword evidence="1" id="KW-0732">Signal</keyword>
<dbReference type="AlphaFoldDB" id="F2IKD9"/>
<evidence type="ECO:0008006" key="4">
    <source>
        <dbReference type="Google" id="ProtNLM"/>
    </source>
</evidence>
<reference evidence="2 3" key="1">
    <citation type="journal article" date="2011" name="Stand. Genomic Sci.">
        <title>Complete genome sequence of the gliding freshwater bacterium Fluviicola taffensis type strain (RW262).</title>
        <authorList>
            <person name="Woyke T."/>
            <person name="Chertkov O."/>
            <person name="Lapidus A."/>
            <person name="Nolan M."/>
            <person name="Lucas S."/>
            <person name="Del Rio T.G."/>
            <person name="Tice H."/>
            <person name="Cheng J.F."/>
            <person name="Tapia R."/>
            <person name="Han C."/>
            <person name="Goodwin L."/>
            <person name="Pitluck S."/>
            <person name="Liolios K."/>
            <person name="Pagani I."/>
            <person name="Ivanova N."/>
            <person name="Huntemann M."/>
            <person name="Mavromatis K."/>
            <person name="Mikhailova N."/>
            <person name="Pati A."/>
            <person name="Chen A."/>
            <person name="Palaniappan K."/>
            <person name="Land M."/>
            <person name="Hauser L."/>
            <person name="Brambilla E.M."/>
            <person name="Rohde M."/>
            <person name="Mwirichia R."/>
            <person name="Sikorski J."/>
            <person name="Tindall B.J."/>
            <person name="Goker M."/>
            <person name="Bristow J."/>
            <person name="Eisen J.A."/>
            <person name="Markowitz V."/>
            <person name="Hugenholtz P."/>
            <person name="Klenk H.P."/>
            <person name="Kyrpides N.C."/>
        </authorList>
    </citation>
    <scope>NUCLEOTIDE SEQUENCE [LARGE SCALE GENOMIC DNA]</scope>
    <source>
        <strain evidence="3">DSM 16823 / RW262 / RW262</strain>
    </source>
</reference>
<sequence precursor="true">MKTQLTKSLILLALSIIISACNPSNKNQISENETKTKKELEKLVTGMWKIDSVAEDNLVTQRVPKDTIIQAFHFKKSNVCATMEIDSNSTKSREIGFWKVKKDSLFILGMTGKVAMPYGFILKGSVLTLNGNFKISSNNTKKPTFFLSKYREKQSNHIFKP</sequence>
<name>F2IKD9_FLUTR</name>
<feature type="signal peptide" evidence="1">
    <location>
        <begin position="1"/>
        <end position="20"/>
    </location>
</feature>
<evidence type="ECO:0000313" key="3">
    <source>
        <dbReference type="Proteomes" id="UP000007463"/>
    </source>
</evidence>
<accession>F2IKD9</accession>
<dbReference type="KEGG" id="fte:Fluta_3090"/>
<feature type="chain" id="PRO_5003278707" description="Lipocalin-like domain-containing protein" evidence="1">
    <location>
        <begin position="21"/>
        <end position="161"/>
    </location>
</feature>